<reference evidence="2 3" key="1">
    <citation type="submission" date="2018-10" db="EMBL/GenBank/DDBJ databases">
        <authorList>
            <consortium name="Pathogen Informatics"/>
        </authorList>
    </citation>
    <scope>NUCLEOTIDE SEQUENCE [LARGE SCALE GENOMIC DNA]</scope>
</reference>
<proteinExistence type="predicted"/>
<dbReference type="EMBL" id="UXSR01000023">
    <property type="protein sequence ID" value="VDD74285.1"/>
    <property type="molecule type" value="Genomic_DNA"/>
</dbReference>
<dbReference type="Proteomes" id="UP000267029">
    <property type="component" value="Unassembled WGS sequence"/>
</dbReference>
<feature type="transmembrane region" description="Helical" evidence="1">
    <location>
        <begin position="103"/>
        <end position="124"/>
    </location>
</feature>
<dbReference type="AlphaFoldDB" id="A0A0R3U1N3"/>
<evidence type="ECO:0000256" key="1">
    <source>
        <dbReference type="SAM" id="Phobius"/>
    </source>
</evidence>
<organism evidence="2 3">
    <name type="scientific">Mesocestoides corti</name>
    <name type="common">Flatworm</name>
    <dbReference type="NCBI Taxonomy" id="53468"/>
    <lineage>
        <taxon>Eukaryota</taxon>
        <taxon>Metazoa</taxon>
        <taxon>Spiralia</taxon>
        <taxon>Lophotrochozoa</taxon>
        <taxon>Platyhelminthes</taxon>
        <taxon>Cestoda</taxon>
        <taxon>Eucestoda</taxon>
        <taxon>Cyclophyllidea</taxon>
        <taxon>Mesocestoididae</taxon>
        <taxon>Mesocestoides</taxon>
    </lineage>
</organism>
<keyword evidence="3" id="KW-1185">Reference proteome</keyword>
<keyword evidence="1" id="KW-1133">Transmembrane helix</keyword>
<evidence type="ECO:0000313" key="3">
    <source>
        <dbReference type="Proteomes" id="UP000267029"/>
    </source>
</evidence>
<gene>
    <name evidence="2" type="ORF">MCOS_LOCUS288</name>
</gene>
<accession>A0A0R3U1N3</accession>
<evidence type="ECO:0000313" key="2">
    <source>
        <dbReference type="EMBL" id="VDD74285.1"/>
    </source>
</evidence>
<name>A0A0R3U1N3_MESCO</name>
<keyword evidence="1" id="KW-0472">Membrane</keyword>
<protein>
    <submittedName>
        <fullName evidence="2">Uncharacterized protein</fullName>
    </submittedName>
</protein>
<keyword evidence="1" id="KW-0812">Transmembrane</keyword>
<dbReference type="STRING" id="53468.A0A0R3U1N3"/>
<feature type="transmembrane region" description="Helical" evidence="1">
    <location>
        <begin position="130"/>
        <end position="153"/>
    </location>
</feature>
<sequence length="270" mass="29478">MQTNFGPKNHPLRTYLQSLNLDEETAVSTKEIPTDDTATPTKPLVNFHWLSQFINSQIEASKKGIFECILTSNHLVEDDYVILEHYCAMLPTKPSEASQLQPINLSLIALGVLVLAVSLCVTPISLAAAFLIGIFSLWVLLRLVALRVFVVLIKRIIADLKEFHESVKKSAHFLQGLTYSEWGLTFAAAGMNRRASASSVFPSFTRLLHKVTVDYLTQVSQLSRAASDVFHDASVVDAGGCLAEVSPEVTADAAADASLSSIKALSYPFP</sequence>